<dbReference type="GO" id="GO:0005829">
    <property type="term" value="C:cytosol"/>
    <property type="evidence" value="ECO:0007669"/>
    <property type="project" value="TreeGrafter"/>
</dbReference>
<feature type="binding site" evidence="2">
    <location>
        <begin position="197"/>
        <end position="199"/>
    </location>
    <ligand>
        <name>ATP</name>
        <dbReference type="ChEBI" id="CHEBI:30616"/>
    </ligand>
</feature>
<comment type="pathway">
    <text evidence="2">Cofactor biosynthesis; biotin biosynthesis; biotin from 7,8-diaminononanoate: step 1/2.</text>
</comment>
<dbReference type="PANTHER" id="PTHR43210">
    <property type="entry name" value="DETHIOBIOTIN SYNTHETASE"/>
    <property type="match status" value="1"/>
</dbReference>
<dbReference type="GO" id="GO:0004141">
    <property type="term" value="F:dethiobiotin synthase activity"/>
    <property type="evidence" value="ECO:0007669"/>
    <property type="project" value="UniProtKB-UniRule"/>
</dbReference>
<dbReference type="Gene3D" id="3.40.50.300">
    <property type="entry name" value="P-loop containing nucleotide triphosphate hydrolases"/>
    <property type="match status" value="1"/>
</dbReference>
<feature type="binding site" evidence="2">
    <location>
        <position position="48"/>
    </location>
    <ligand>
        <name>Mg(2+)</name>
        <dbReference type="ChEBI" id="CHEBI:18420"/>
    </ligand>
</feature>
<dbReference type="PANTHER" id="PTHR43210:SF5">
    <property type="entry name" value="DETHIOBIOTIN SYNTHETASE"/>
    <property type="match status" value="1"/>
</dbReference>
<feature type="binding site" evidence="2">
    <location>
        <position position="111"/>
    </location>
    <ligand>
        <name>Mg(2+)</name>
        <dbReference type="ChEBI" id="CHEBI:18420"/>
    </ligand>
</feature>
<comment type="caution">
    <text evidence="3">The sequence shown here is derived from an EMBL/GenBank/DDBJ whole genome shotgun (WGS) entry which is preliminary data.</text>
</comment>
<proteinExistence type="inferred from homology"/>
<organism evidence="3 4">
    <name type="scientific">Acidocella aminolytica 101 = DSM 11237</name>
    <dbReference type="NCBI Taxonomy" id="1120923"/>
    <lineage>
        <taxon>Bacteria</taxon>
        <taxon>Pseudomonadati</taxon>
        <taxon>Pseudomonadota</taxon>
        <taxon>Alphaproteobacteria</taxon>
        <taxon>Acetobacterales</taxon>
        <taxon>Acidocellaceae</taxon>
        <taxon>Acidocella</taxon>
    </lineage>
</organism>
<dbReference type="InterPro" id="IPR027417">
    <property type="entry name" value="P-loop_NTPase"/>
</dbReference>
<dbReference type="GO" id="GO:0000287">
    <property type="term" value="F:magnesium ion binding"/>
    <property type="evidence" value="ECO:0007669"/>
    <property type="project" value="UniProtKB-UniRule"/>
</dbReference>
<dbReference type="EC" id="6.3.3.3" evidence="2"/>
<dbReference type="CDD" id="cd03109">
    <property type="entry name" value="DTBS"/>
    <property type="match status" value="1"/>
</dbReference>
<evidence type="ECO:0000256" key="2">
    <source>
        <dbReference type="HAMAP-Rule" id="MF_00336"/>
    </source>
</evidence>
<protein>
    <recommendedName>
        <fullName evidence="2">ATP-dependent dethiobiotin synthetase BioD</fullName>
        <ecNumber evidence="2">6.3.3.3</ecNumber>
    </recommendedName>
    <alternativeName>
        <fullName evidence="2">DTB synthetase</fullName>
        <shortName evidence="2">DTBS</shortName>
    </alternativeName>
    <alternativeName>
        <fullName evidence="2">Dethiobiotin synthase</fullName>
    </alternativeName>
</protein>
<dbReference type="UniPathway" id="UPA00078">
    <property type="reaction ID" value="UER00161"/>
</dbReference>
<keyword evidence="4" id="KW-1185">Reference proteome</keyword>
<keyword evidence="2" id="KW-0479">Metal-binding</keyword>
<dbReference type="RefSeq" id="WP_048877573.1">
    <property type="nucleotide sequence ID" value="NZ_BANC01000017.1"/>
</dbReference>
<dbReference type="GO" id="GO:0005524">
    <property type="term" value="F:ATP binding"/>
    <property type="evidence" value="ECO:0007669"/>
    <property type="project" value="UniProtKB-UniRule"/>
</dbReference>
<dbReference type="Proteomes" id="UP000032668">
    <property type="component" value="Unassembled WGS sequence"/>
</dbReference>
<dbReference type="InterPro" id="IPR004472">
    <property type="entry name" value="DTB_synth_BioD"/>
</dbReference>
<keyword evidence="2" id="KW-0460">Magnesium</keyword>
<keyword evidence="2" id="KW-0963">Cytoplasm</keyword>
<name>A0A0D6PBI2_9PROT</name>
<comment type="caution">
    <text evidence="2">Lacks conserved residue(s) required for the propagation of feature annotation.</text>
</comment>
<dbReference type="HAMAP" id="MF_00336">
    <property type="entry name" value="BioD"/>
    <property type="match status" value="1"/>
</dbReference>
<dbReference type="SUPFAM" id="SSF52540">
    <property type="entry name" value="P-loop containing nucleoside triphosphate hydrolases"/>
    <property type="match status" value="1"/>
</dbReference>
<dbReference type="GO" id="GO:0009102">
    <property type="term" value="P:biotin biosynthetic process"/>
    <property type="evidence" value="ECO:0007669"/>
    <property type="project" value="UniProtKB-UniRule"/>
</dbReference>
<feature type="active site" evidence="2">
    <location>
        <position position="33"/>
    </location>
</feature>
<gene>
    <name evidence="2" type="primary">bioD</name>
    <name evidence="3" type="ORF">Aam_017_010</name>
</gene>
<comment type="similarity">
    <text evidence="2">Belongs to the dethiobiotin synthetase family.</text>
</comment>
<dbReference type="AlphaFoldDB" id="A0A0D6PBI2"/>
<dbReference type="EMBL" id="BANC01000017">
    <property type="protein sequence ID" value="GAN79105.1"/>
    <property type="molecule type" value="Genomic_DNA"/>
</dbReference>
<evidence type="ECO:0000313" key="4">
    <source>
        <dbReference type="Proteomes" id="UP000032668"/>
    </source>
</evidence>
<accession>A0A0D6PBI2</accession>
<keyword evidence="1 2" id="KW-0093">Biotin biosynthesis</keyword>
<feature type="binding site" evidence="2">
    <location>
        <position position="37"/>
    </location>
    <ligand>
        <name>substrate</name>
    </ligand>
</feature>
<dbReference type="PIRSF" id="PIRSF006755">
    <property type="entry name" value="DTB_synth"/>
    <property type="match status" value="1"/>
</dbReference>
<dbReference type="OrthoDB" id="9802097at2"/>
<keyword evidence="2" id="KW-0547">Nucleotide-binding</keyword>
<feature type="binding site" evidence="2">
    <location>
        <position position="48"/>
    </location>
    <ligand>
        <name>ATP</name>
        <dbReference type="ChEBI" id="CHEBI:30616"/>
    </ligand>
</feature>
<comment type="cofactor">
    <cofactor evidence="2">
        <name>Mg(2+)</name>
        <dbReference type="ChEBI" id="CHEBI:18420"/>
    </cofactor>
</comment>
<comment type="subunit">
    <text evidence="2">Homodimer.</text>
</comment>
<dbReference type="NCBIfam" id="TIGR00347">
    <property type="entry name" value="bioD"/>
    <property type="match status" value="1"/>
</dbReference>
<evidence type="ECO:0000256" key="1">
    <source>
        <dbReference type="ARBA" id="ARBA00022756"/>
    </source>
</evidence>
<evidence type="ECO:0000313" key="3">
    <source>
        <dbReference type="EMBL" id="GAN79105.1"/>
    </source>
</evidence>
<dbReference type="Pfam" id="PF13500">
    <property type="entry name" value="AAA_26"/>
    <property type="match status" value="1"/>
</dbReference>
<feature type="binding site" evidence="2">
    <location>
        <begin position="171"/>
        <end position="172"/>
    </location>
    <ligand>
        <name>ATP</name>
        <dbReference type="ChEBI" id="CHEBI:30616"/>
    </ligand>
</feature>
<dbReference type="STRING" id="1120923.SAMN02746095_00938"/>
<comment type="subcellular location">
    <subcellularLocation>
        <location evidence="2">Cytoplasm</location>
    </subcellularLocation>
</comment>
<keyword evidence="2" id="KW-0436">Ligase</keyword>
<feature type="binding site" evidence="2">
    <location>
        <begin position="111"/>
        <end position="114"/>
    </location>
    <ligand>
        <name>ATP</name>
        <dbReference type="ChEBI" id="CHEBI:30616"/>
    </ligand>
</feature>
<reference evidence="3 4" key="1">
    <citation type="submission" date="2012-11" db="EMBL/GenBank/DDBJ databases">
        <title>Whole genome sequence of Acidocella aminolytica 101 = DSM 11237.</title>
        <authorList>
            <person name="Azuma Y."/>
            <person name="Higashiura N."/>
            <person name="Hirakawa H."/>
            <person name="Matsushita K."/>
        </authorList>
    </citation>
    <scope>NUCLEOTIDE SEQUENCE [LARGE SCALE GENOMIC DNA]</scope>
    <source>
        <strain evidence="4">101 / DSM 11237</strain>
    </source>
</reference>
<keyword evidence="2" id="KW-0067">ATP-binding</keyword>
<comment type="function">
    <text evidence="2">Catalyzes a mechanistically unusual reaction, the ATP-dependent insertion of CO2 between the N7 and N8 nitrogen atoms of 7,8-diaminopelargonic acid (DAPA, also called 7,8-diammoniononanoate) to form a ureido ring.</text>
</comment>
<sequence length="212" mass="22350">MNSYFVTATGTDTGKTFCTTGLLRANPSLKAIKPLLSGYSLGQEAASDSGQLLAAMGKTVTPEAIAAITPWRYRAPLSPDMAAAREGQNISYNDLLAFCRAELAKGPTLIEGAGGAAVPLTQTKMTADWIADLGLPVLLVTGSYLGSISHCITTATFLLNRNIPIHAILLNQSPNAPVPEAETKAALERYLPCRIFPISRDAAAEDFKGLAL</sequence>
<feature type="binding site" evidence="2">
    <location>
        <position position="16"/>
    </location>
    <ligand>
        <name>Mg(2+)</name>
        <dbReference type="ChEBI" id="CHEBI:18420"/>
    </ligand>
</feature>
<comment type="catalytic activity">
    <reaction evidence="2">
        <text>(7R,8S)-7,8-diammoniononanoate + CO2 + ATP = (4R,5S)-dethiobiotin + ADP + phosphate + 3 H(+)</text>
        <dbReference type="Rhea" id="RHEA:15805"/>
        <dbReference type="ChEBI" id="CHEBI:15378"/>
        <dbReference type="ChEBI" id="CHEBI:16526"/>
        <dbReference type="ChEBI" id="CHEBI:30616"/>
        <dbReference type="ChEBI" id="CHEBI:43474"/>
        <dbReference type="ChEBI" id="CHEBI:149469"/>
        <dbReference type="ChEBI" id="CHEBI:149473"/>
        <dbReference type="ChEBI" id="CHEBI:456216"/>
        <dbReference type="EC" id="6.3.3.3"/>
    </reaction>
</comment>